<dbReference type="RefSeq" id="WP_108371988.1">
    <property type="nucleotide sequence ID" value="NZ_CP028811.1"/>
</dbReference>
<dbReference type="GO" id="GO:0050361">
    <property type="term" value="F:tryptophan 2-monooxygenase activity"/>
    <property type="evidence" value="ECO:0007669"/>
    <property type="project" value="UniProtKB-EC"/>
</dbReference>
<dbReference type="InterPro" id="IPR002937">
    <property type="entry name" value="Amino_oxidase"/>
</dbReference>
<sequence length="418" mass="46375">MKVIIVGAGAAGIMAANILAKKGASVTILEAGNRIGGRIHTFVPDGFVNTVEAGAEFIHGNLPLTLKQLKRAKLPYAEASMTMHRFDGTSITRNFGKSKAWESFYEKLAQLQTDCTLDAFLEAHFRGAKYRLLHREVREMAQGLDLADPSEVSLLSLKAEWLSEETQYRPITGYGPLLEFLYDEATRGDCTVAFGQKATTVRWKSGSASVVTETQSYQADAVILTASLGILKQGEIAFEPEIPELPACFDKIGFGQVIKLALEFDRPFWEQQIPDLAFLFAENGLTFWTQADRHTPVLTGWLGNDDVAVYKGFDDNKIIALCMDELSKIFPEARRYFRTAAVFRYTEDTFFRGGYSWPKPDSKKAVKTINKGFGNTVWFAGEAFDPTFESATVEAALESGKFVAAKVFRALRGKSMRS</sequence>
<reference evidence="8 9" key="1">
    <citation type="submission" date="2018-04" db="EMBL/GenBank/DDBJ databases">
        <title>Genome sequencing of Flavobacterium sp. HYN0048.</title>
        <authorList>
            <person name="Yi H."/>
            <person name="Baek C."/>
        </authorList>
    </citation>
    <scope>NUCLEOTIDE SEQUENCE [LARGE SCALE GENOMIC DNA]</scope>
    <source>
        <strain evidence="8 9">HYN0048</strain>
    </source>
</reference>
<evidence type="ECO:0000256" key="4">
    <source>
        <dbReference type="ARBA" id="ARBA00017871"/>
    </source>
</evidence>
<gene>
    <name evidence="8" type="ORF">HYN48_11880</name>
</gene>
<keyword evidence="9" id="KW-1185">Reference proteome</keyword>
<dbReference type="GO" id="GO:0009851">
    <property type="term" value="P:auxin biosynthetic process"/>
    <property type="evidence" value="ECO:0007669"/>
    <property type="project" value="UniProtKB-KW"/>
</dbReference>
<dbReference type="PRINTS" id="PR00419">
    <property type="entry name" value="ADXRDTASE"/>
</dbReference>
<dbReference type="KEGG" id="fmg:HYN48_11880"/>
<comment type="pathway">
    <text evidence="1">Plant hormone metabolism; auxin biosynthesis.</text>
</comment>
<dbReference type="Pfam" id="PF01593">
    <property type="entry name" value="Amino_oxidase"/>
    <property type="match status" value="1"/>
</dbReference>
<accession>A0A2S0RGD9</accession>
<name>A0A2S0RGD9_9FLAO</name>
<evidence type="ECO:0000256" key="3">
    <source>
        <dbReference type="ARBA" id="ARBA00012535"/>
    </source>
</evidence>
<dbReference type="InterPro" id="IPR036188">
    <property type="entry name" value="FAD/NAD-bd_sf"/>
</dbReference>
<dbReference type="Proteomes" id="UP000244193">
    <property type="component" value="Chromosome"/>
</dbReference>
<dbReference type="SUPFAM" id="SSF51905">
    <property type="entry name" value="FAD/NAD(P)-binding domain"/>
    <property type="match status" value="1"/>
</dbReference>
<comment type="similarity">
    <text evidence="2">Belongs to the tryptophan 2-monooxygenase family.</text>
</comment>
<dbReference type="Gene3D" id="3.50.50.60">
    <property type="entry name" value="FAD/NAD(P)-binding domain"/>
    <property type="match status" value="1"/>
</dbReference>
<evidence type="ECO:0000256" key="2">
    <source>
        <dbReference type="ARBA" id="ARBA00005833"/>
    </source>
</evidence>
<feature type="domain" description="Amine oxidase" evidence="7">
    <location>
        <begin position="11"/>
        <end position="407"/>
    </location>
</feature>
<dbReference type="PANTHER" id="PTHR10742">
    <property type="entry name" value="FLAVIN MONOAMINE OXIDASE"/>
    <property type="match status" value="1"/>
</dbReference>
<dbReference type="EC" id="1.13.12.3" evidence="3"/>
<dbReference type="EMBL" id="CP028811">
    <property type="protein sequence ID" value="AWA30726.1"/>
    <property type="molecule type" value="Genomic_DNA"/>
</dbReference>
<evidence type="ECO:0000259" key="7">
    <source>
        <dbReference type="Pfam" id="PF01593"/>
    </source>
</evidence>
<dbReference type="SUPFAM" id="SSF54373">
    <property type="entry name" value="FAD-linked reductases, C-terminal domain"/>
    <property type="match status" value="1"/>
</dbReference>
<evidence type="ECO:0000256" key="1">
    <source>
        <dbReference type="ARBA" id="ARBA00004814"/>
    </source>
</evidence>
<dbReference type="AlphaFoldDB" id="A0A2S0RGD9"/>
<proteinExistence type="inferred from homology"/>
<evidence type="ECO:0000256" key="5">
    <source>
        <dbReference type="ARBA" id="ARBA00023070"/>
    </source>
</evidence>
<dbReference type="OrthoDB" id="56323at2"/>
<organism evidence="8 9">
    <name type="scientific">Flavobacterium magnum</name>
    <dbReference type="NCBI Taxonomy" id="2162713"/>
    <lineage>
        <taxon>Bacteria</taxon>
        <taxon>Pseudomonadati</taxon>
        <taxon>Bacteroidota</taxon>
        <taxon>Flavobacteriia</taxon>
        <taxon>Flavobacteriales</taxon>
        <taxon>Flavobacteriaceae</taxon>
        <taxon>Flavobacterium</taxon>
    </lineage>
</organism>
<protein>
    <recommendedName>
        <fullName evidence="4">Tryptophan 2-monooxygenase</fullName>
        <ecNumber evidence="3">1.13.12.3</ecNumber>
    </recommendedName>
</protein>
<evidence type="ECO:0000256" key="6">
    <source>
        <dbReference type="ARBA" id="ARBA00047321"/>
    </source>
</evidence>
<dbReference type="InterPro" id="IPR050281">
    <property type="entry name" value="Flavin_monoamine_oxidase"/>
</dbReference>
<dbReference type="PANTHER" id="PTHR10742:SF410">
    <property type="entry name" value="LYSINE-SPECIFIC HISTONE DEMETHYLASE 2"/>
    <property type="match status" value="1"/>
</dbReference>
<evidence type="ECO:0000313" key="9">
    <source>
        <dbReference type="Proteomes" id="UP000244193"/>
    </source>
</evidence>
<evidence type="ECO:0000313" key="8">
    <source>
        <dbReference type="EMBL" id="AWA30726.1"/>
    </source>
</evidence>
<comment type="catalytic activity">
    <reaction evidence="6">
        <text>L-tryptophan + O2 = indole-3-acetamide + CO2 + H2O</text>
        <dbReference type="Rhea" id="RHEA:16165"/>
        <dbReference type="ChEBI" id="CHEBI:15377"/>
        <dbReference type="ChEBI" id="CHEBI:15379"/>
        <dbReference type="ChEBI" id="CHEBI:16031"/>
        <dbReference type="ChEBI" id="CHEBI:16526"/>
        <dbReference type="ChEBI" id="CHEBI:57912"/>
        <dbReference type="EC" id="1.13.12.3"/>
    </reaction>
</comment>
<keyword evidence="5" id="KW-0073">Auxin biosynthesis</keyword>